<feature type="binding site" evidence="2">
    <location>
        <position position="189"/>
    </location>
    <ligand>
        <name>substrate</name>
    </ligand>
</feature>
<name>A0A1J1DY80_9FLAO</name>
<dbReference type="GO" id="GO:0016094">
    <property type="term" value="P:polyprenol biosynthetic process"/>
    <property type="evidence" value="ECO:0007669"/>
    <property type="project" value="TreeGrafter"/>
</dbReference>
<dbReference type="Pfam" id="PF01255">
    <property type="entry name" value="Prenyltransf"/>
    <property type="match status" value="1"/>
</dbReference>
<dbReference type="KEGG" id="ise:JBKA6_0826"/>
<feature type="binding site" evidence="2">
    <location>
        <position position="38"/>
    </location>
    <ligand>
        <name>substrate</name>
    </ligand>
</feature>
<feature type="active site" description="Proton acceptor" evidence="2">
    <location>
        <position position="69"/>
    </location>
</feature>
<keyword evidence="2" id="KW-0479">Metal-binding</keyword>
<dbReference type="OrthoDB" id="4191603at2"/>
<feature type="binding site" evidence="2">
    <location>
        <begin position="22"/>
        <end position="25"/>
    </location>
    <ligand>
        <name>substrate</name>
    </ligand>
</feature>
<feature type="binding site" evidence="2">
    <location>
        <position position="26"/>
    </location>
    <ligand>
        <name>substrate</name>
    </ligand>
</feature>
<dbReference type="HAMAP" id="MF_01139">
    <property type="entry name" value="ISPT"/>
    <property type="match status" value="1"/>
</dbReference>
<keyword evidence="4" id="KW-1185">Reference proteome</keyword>
<reference evidence="3 4" key="1">
    <citation type="submission" date="2014-03" db="EMBL/GenBank/DDBJ databases">
        <title>complete genome sequence of Flavobacteriaceae bacterium JBKA-6.</title>
        <authorList>
            <person name="Takano T."/>
            <person name="Nakamura Y."/>
            <person name="Takuma S."/>
            <person name="Yasuike M."/>
            <person name="Matsuyama T."/>
            <person name="Sakai T."/>
            <person name="Fujiwara A."/>
            <person name="Kimoto K."/>
            <person name="Fukuda Y."/>
            <person name="Kondo H."/>
            <person name="Hirono I."/>
            <person name="Nakayasu C."/>
        </authorList>
    </citation>
    <scope>NUCLEOTIDE SEQUENCE [LARGE SCALE GENOMIC DNA]</scope>
    <source>
        <strain evidence="3 4">JBKA-6</strain>
    </source>
</reference>
<protein>
    <recommendedName>
        <fullName evidence="2">Isoprenyl transferase</fullName>
        <ecNumber evidence="2">2.5.1.-</ecNumber>
    </recommendedName>
</protein>
<sequence>MEKNDTISNDNMPRHLAIIMDGNGRWAEKRGLFRVLGHKNGVKTVRHIVEVCCELGIKYVSLYAFSLENWNRPKSEVSKLMDMLRSWTKKELQTFQENNVKLNVIGNLDRLPADVSEDLKMVVEKTSSYDRMILTIAVSYSSRMEIVDAAKTIASDVSSGKIKVEDIDDVLFGKRLYTKDLPDVDLLIRTSGEQRVSNFLLWQISYAELYFTSVLWPDFKKTHLLKALQVYSNRNRRFGKLSEE</sequence>
<gene>
    <name evidence="3" type="ORF">JBKA6_0826</name>
</gene>
<feature type="binding site" evidence="2">
    <location>
        <position position="208"/>
    </location>
    <ligand>
        <name>Mg(2+)</name>
        <dbReference type="ChEBI" id="CHEBI:18420"/>
    </ligand>
</feature>
<dbReference type="AlphaFoldDB" id="A0A1J1DY80"/>
<keyword evidence="2" id="KW-0460">Magnesium</keyword>
<feature type="binding site" evidence="2">
    <location>
        <position position="21"/>
    </location>
    <ligand>
        <name>Mg(2+)</name>
        <dbReference type="ChEBI" id="CHEBI:18420"/>
    </ligand>
</feature>
<feature type="binding site" evidence="2">
    <location>
        <position position="70"/>
    </location>
    <ligand>
        <name>substrate</name>
    </ligand>
</feature>
<comment type="function">
    <text evidence="2">Catalyzes the condensation of isopentenyl diphosphate (IPP) with allylic pyrophosphates generating different type of terpenoids.</text>
</comment>
<evidence type="ECO:0000256" key="1">
    <source>
        <dbReference type="ARBA" id="ARBA00022679"/>
    </source>
</evidence>
<feature type="active site" evidence="2">
    <location>
        <position position="21"/>
    </location>
</feature>
<dbReference type="PANTHER" id="PTHR10291">
    <property type="entry name" value="DEHYDRODOLICHYL DIPHOSPHATE SYNTHASE FAMILY MEMBER"/>
    <property type="match status" value="1"/>
</dbReference>
<accession>A0A1J1DY80</accession>
<dbReference type="InterPro" id="IPR001441">
    <property type="entry name" value="UPP_synth-like"/>
</dbReference>
<dbReference type="RefSeq" id="WP_096686149.1">
    <property type="nucleotide sequence ID" value="NZ_AP014564.1"/>
</dbReference>
<dbReference type="InterPro" id="IPR018520">
    <property type="entry name" value="UPP_synth-like_CS"/>
</dbReference>
<dbReference type="GO" id="GO:0000287">
    <property type="term" value="F:magnesium ion binding"/>
    <property type="evidence" value="ECO:0007669"/>
    <property type="project" value="UniProtKB-UniRule"/>
</dbReference>
<feature type="binding site" evidence="2">
    <location>
        <begin position="66"/>
        <end position="68"/>
    </location>
    <ligand>
        <name>substrate</name>
    </ligand>
</feature>
<keyword evidence="1 2" id="KW-0808">Transferase</keyword>
<dbReference type="PROSITE" id="PS01066">
    <property type="entry name" value="UPP_SYNTHASE"/>
    <property type="match status" value="1"/>
</dbReference>
<dbReference type="FunFam" id="3.40.1180.10:FF:000001">
    <property type="entry name" value="(2E,6E)-farnesyl-diphosphate-specific ditrans,polycis-undecaprenyl-diphosphate synthase"/>
    <property type="match status" value="1"/>
</dbReference>
<dbReference type="GO" id="GO:0005829">
    <property type="term" value="C:cytosol"/>
    <property type="evidence" value="ECO:0007669"/>
    <property type="project" value="TreeGrafter"/>
</dbReference>
<proteinExistence type="inferred from homology"/>
<feature type="binding site" evidence="2">
    <location>
        <position position="34"/>
    </location>
    <ligand>
        <name>substrate</name>
    </ligand>
</feature>
<dbReference type="EMBL" id="AP014564">
    <property type="protein sequence ID" value="BAV94839.1"/>
    <property type="molecule type" value="Genomic_DNA"/>
</dbReference>
<evidence type="ECO:0000313" key="4">
    <source>
        <dbReference type="Proteomes" id="UP000243197"/>
    </source>
</evidence>
<feature type="binding site" evidence="2">
    <location>
        <position position="72"/>
    </location>
    <ligand>
        <name>substrate</name>
    </ligand>
</feature>
<dbReference type="CDD" id="cd00475">
    <property type="entry name" value="Cis_IPPS"/>
    <property type="match status" value="1"/>
</dbReference>
<organism evidence="3 4">
    <name type="scientific">Ichthyobacterium seriolicida</name>
    <dbReference type="NCBI Taxonomy" id="242600"/>
    <lineage>
        <taxon>Bacteria</taxon>
        <taxon>Pseudomonadati</taxon>
        <taxon>Bacteroidota</taxon>
        <taxon>Flavobacteriia</taxon>
        <taxon>Flavobacteriales</taxon>
        <taxon>Ichthyobacteriaceae</taxon>
        <taxon>Ichthyobacterium</taxon>
    </lineage>
</organism>
<comment type="similarity">
    <text evidence="2">Belongs to the UPP synthase family.</text>
</comment>
<dbReference type="Proteomes" id="UP000243197">
    <property type="component" value="Chromosome"/>
</dbReference>
<dbReference type="InterPro" id="IPR036424">
    <property type="entry name" value="UPP_synth-like_sf"/>
</dbReference>
<evidence type="ECO:0000313" key="3">
    <source>
        <dbReference type="EMBL" id="BAV94839.1"/>
    </source>
</evidence>
<comment type="subunit">
    <text evidence="2">Homodimer.</text>
</comment>
<dbReference type="Gene3D" id="3.40.1180.10">
    <property type="entry name" value="Decaprenyl diphosphate synthase-like"/>
    <property type="match status" value="1"/>
</dbReference>
<dbReference type="NCBIfam" id="NF011405">
    <property type="entry name" value="PRK14830.1"/>
    <property type="match status" value="1"/>
</dbReference>
<dbReference type="GO" id="GO:0008834">
    <property type="term" value="F:ditrans,polycis-undecaprenyl-diphosphate synthase [(2E,6E)-farnesyl-diphosphate specific] activity"/>
    <property type="evidence" value="ECO:0007669"/>
    <property type="project" value="TreeGrafter"/>
</dbReference>
<evidence type="ECO:0000256" key="2">
    <source>
        <dbReference type="HAMAP-Rule" id="MF_01139"/>
    </source>
</evidence>
<comment type="cofactor">
    <cofactor evidence="2">
        <name>Mg(2+)</name>
        <dbReference type="ChEBI" id="CHEBI:18420"/>
    </cofactor>
    <text evidence="2">Binds 2 magnesium ions per subunit.</text>
</comment>
<dbReference type="SUPFAM" id="SSF64005">
    <property type="entry name" value="Undecaprenyl diphosphate synthase"/>
    <property type="match status" value="1"/>
</dbReference>
<dbReference type="PANTHER" id="PTHR10291:SF0">
    <property type="entry name" value="DEHYDRODOLICHYL DIPHOSPHATE SYNTHASE 2"/>
    <property type="match status" value="1"/>
</dbReference>
<dbReference type="NCBIfam" id="TIGR00055">
    <property type="entry name" value="uppS"/>
    <property type="match status" value="1"/>
</dbReference>
<feature type="binding site" evidence="2">
    <location>
        <begin position="195"/>
        <end position="197"/>
    </location>
    <ligand>
        <name>substrate</name>
    </ligand>
</feature>
<dbReference type="EC" id="2.5.1.-" evidence="2"/>